<feature type="transmembrane region" description="Helical" evidence="1">
    <location>
        <begin position="109"/>
        <end position="130"/>
    </location>
</feature>
<feature type="transmembrane region" description="Helical" evidence="1">
    <location>
        <begin position="28"/>
        <end position="49"/>
    </location>
</feature>
<evidence type="ECO:0000313" key="2">
    <source>
        <dbReference type="EMBL" id="QGY03028.1"/>
    </source>
</evidence>
<dbReference type="AlphaFoldDB" id="A0A6B9FPU7"/>
<dbReference type="EMBL" id="CP043538">
    <property type="protein sequence ID" value="QGY03028.1"/>
    <property type="molecule type" value="Genomic_DNA"/>
</dbReference>
<dbReference type="RefSeq" id="WP_010682356.1">
    <property type="nucleotide sequence ID" value="NZ_CP043538.1"/>
</dbReference>
<evidence type="ECO:0000313" key="3">
    <source>
        <dbReference type="Proteomes" id="UP000012488"/>
    </source>
</evidence>
<reference evidence="2 3" key="1">
    <citation type="journal article" date="2012" name="Genet. Mol. Biol.">
        <title>Analysis of 16S rRNA and mxaF genes revealing insights into Methylobacterium niche-specific plant association.</title>
        <authorList>
            <person name="Dourado M.N."/>
            <person name="Andreote F.D."/>
            <person name="Dini-Andreote F."/>
            <person name="Conti R."/>
            <person name="Araujo J.M."/>
            <person name="Araujo W.L."/>
        </authorList>
    </citation>
    <scope>NUCLEOTIDE SEQUENCE [LARGE SCALE GENOMIC DNA]</scope>
    <source>
        <strain evidence="2 3">SR1.6/6</strain>
    </source>
</reference>
<keyword evidence="1" id="KW-0472">Membrane</keyword>
<evidence type="ECO:0000256" key="1">
    <source>
        <dbReference type="SAM" id="Phobius"/>
    </source>
</evidence>
<feature type="transmembrane region" description="Helical" evidence="1">
    <location>
        <begin position="61"/>
        <end position="80"/>
    </location>
</feature>
<sequence>MRTDPISDTLAFLAATQGDQVALGPWRWVAMALLAALVLGGLLAAAYAWAADPAQRTGRDLGLFVARFLVGLMWFQNLFWKLPISTGNGLHYWTGLETKDAAFAVHADLIAALALPAPNFLILNVVVLVTEFAFAASMILGLGVRLAGTVGVLFVAQLWLGLYRNTQEWPWAYVFLMLLMGLFALLAAGRSLGLDATLRRSHPPDMTDGVTGAFIRLAT</sequence>
<name>A0A6B9FPU7_9HYPH</name>
<reference evidence="2 3" key="2">
    <citation type="journal article" date="2013" name="Genome Announc.">
        <title>Draft Genome Sequence of Methylobacterium mesophilicum Strain SR1.6/6, Isolated from Citrus sinensis.</title>
        <authorList>
            <person name="Marinho Almeida D."/>
            <person name="Dini-Andreote F."/>
            <person name="Camargo Neves A.A."/>
            <person name="Juca Ramos R.T."/>
            <person name="Andreote F.D."/>
            <person name="Carneiro A.R."/>
            <person name="Oliveira de Souza Lima A."/>
            <person name="Caracciolo Gomes de Sa P.H."/>
            <person name="Ribeiro Barbosa M.S."/>
            <person name="Araujo W.L."/>
            <person name="Silva A."/>
        </authorList>
    </citation>
    <scope>NUCLEOTIDE SEQUENCE [LARGE SCALE GENOMIC DNA]</scope>
    <source>
        <strain evidence="2 3">SR1.6/6</strain>
    </source>
</reference>
<dbReference type="OrthoDB" id="8218504at2"/>
<dbReference type="Proteomes" id="UP000012488">
    <property type="component" value="Chromosome"/>
</dbReference>
<feature type="transmembrane region" description="Helical" evidence="1">
    <location>
        <begin position="142"/>
        <end position="160"/>
    </location>
</feature>
<gene>
    <name evidence="2" type="ORF">MMSR116_14905</name>
</gene>
<dbReference type="KEGG" id="mmes:MMSR116_14905"/>
<keyword evidence="1" id="KW-0812">Transmembrane</keyword>
<protein>
    <submittedName>
        <fullName evidence="2">DoxX family protein</fullName>
    </submittedName>
</protein>
<keyword evidence="1" id="KW-1133">Transmembrane helix</keyword>
<proteinExistence type="predicted"/>
<feature type="transmembrane region" description="Helical" evidence="1">
    <location>
        <begin position="172"/>
        <end position="192"/>
    </location>
</feature>
<accession>A0A6B9FPU7</accession>
<organism evidence="2 3">
    <name type="scientific">Methylobacterium mesophilicum SR1.6/6</name>
    <dbReference type="NCBI Taxonomy" id="908290"/>
    <lineage>
        <taxon>Bacteria</taxon>
        <taxon>Pseudomonadati</taxon>
        <taxon>Pseudomonadota</taxon>
        <taxon>Alphaproteobacteria</taxon>
        <taxon>Hyphomicrobiales</taxon>
        <taxon>Methylobacteriaceae</taxon>
        <taxon>Methylobacterium</taxon>
    </lineage>
</organism>